<dbReference type="EMBL" id="FNKK01000002">
    <property type="protein sequence ID" value="SDR27801.1"/>
    <property type="molecule type" value="Genomic_DNA"/>
</dbReference>
<dbReference type="STRING" id="35622.SAMN04489764_4714"/>
<keyword evidence="2" id="KW-1133">Transmembrane helix</keyword>
<sequence length="522" mass="57632">MGRSRFLRRLTAAERRVWEAYPTGEPVDLRAGDRESDDPAGGDAWGPERTVRAEVLVALLLGAREREPGRAPGLRLSGAKIVGSLDLSGAQLDAKVHLLNCYLPGTVDISDSSTRSIRLRSCHVHRLRAARCRVEGLLDLDGTTVHRGVRLDNAHVVGQLRMSHTRLHPRRGESAPETRMVDAFAPYSAQEIADRGVEHDEWALWAGGLTVDGGAFLRRMHATAGVRLPGARFLGGLNMRGAVVEASRTPAVYGDNLEATHVEFSAGFTARGTVRLRGARVSGVLSFDLARLSDDVRSLHLSHMQVDELILTPESIEGEVNLSYSRVGVLLDRPGLYPDGVHLNGLVYESLRGGWKVAERIEWVSRDPGGYRPQPYEQLAAWYRRIGHEPDARRVLLARQRARRRTLRLPGRVWGRLLDGVVGYGYRPWLAAVWAAVLLATGTVVFTVLPPTQIDPDEARRFDAFVYTLDLLVPVTVFEQRGAWEPVGWTRWLANVLIVSGWILATALIAGATRVLRPSSNS</sequence>
<dbReference type="AlphaFoldDB" id="A0A1H1HQR0"/>
<feature type="transmembrane region" description="Helical" evidence="2">
    <location>
        <begin position="492"/>
        <end position="516"/>
    </location>
</feature>
<proteinExistence type="predicted"/>
<feature type="region of interest" description="Disordered" evidence="1">
    <location>
        <begin position="27"/>
        <end position="46"/>
    </location>
</feature>
<gene>
    <name evidence="3" type="ORF">SAMN04489764_4714</name>
</gene>
<protein>
    <recommendedName>
        <fullName evidence="5">Pentapeptide repeat-containing protein</fullName>
    </recommendedName>
</protein>
<dbReference type="Proteomes" id="UP000217103">
    <property type="component" value="Unassembled WGS sequence"/>
</dbReference>
<keyword evidence="4" id="KW-1185">Reference proteome</keyword>
<accession>A0A1H1HQR0</accession>
<organism evidence="3 4">
    <name type="scientific">Thermostaphylospora chromogena</name>
    <dbReference type="NCBI Taxonomy" id="35622"/>
    <lineage>
        <taxon>Bacteria</taxon>
        <taxon>Bacillati</taxon>
        <taxon>Actinomycetota</taxon>
        <taxon>Actinomycetes</taxon>
        <taxon>Streptosporangiales</taxon>
        <taxon>Thermomonosporaceae</taxon>
        <taxon>Thermostaphylospora</taxon>
    </lineage>
</organism>
<evidence type="ECO:0000313" key="4">
    <source>
        <dbReference type="Proteomes" id="UP000217103"/>
    </source>
</evidence>
<keyword evidence="2" id="KW-0472">Membrane</keyword>
<evidence type="ECO:0000256" key="1">
    <source>
        <dbReference type="SAM" id="MobiDB-lite"/>
    </source>
</evidence>
<evidence type="ECO:0000256" key="2">
    <source>
        <dbReference type="SAM" id="Phobius"/>
    </source>
</evidence>
<keyword evidence="2" id="KW-0812">Transmembrane</keyword>
<dbReference type="RefSeq" id="WP_207550057.1">
    <property type="nucleotide sequence ID" value="NZ_FNKK01000002.1"/>
</dbReference>
<feature type="transmembrane region" description="Helical" evidence="2">
    <location>
        <begin position="429"/>
        <end position="449"/>
    </location>
</feature>
<name>A0A1H1HQR0_9ACTN</name>
<reference evidence="3 4" key="1">
    <citation type="submission" date="2016-10" db="EMBL/GenBank/DDBJ databases">
        <authorList>
            <person name="de Groot N.N."/>
        </authorList>
    </citation>
    <scope>NUCLEOTIDE SEQUENCE [LARGE SCALE GENOMIC DNA]</scope>
    <source>
        <strain evidence="3 4">DSM 43794</strain>
    </source>
</reference>
<evidence type="ECO:0000313" key="3">
    <source>
        <dbReference type="EMBL" id="SDR27801.1"/>
    </source>
</evidence>
<evidence type="ECO:0008006" key="5">
    <source>
        <dbReference type="Google" id="ProtNLM"/>
    </source>
</evidence>